<dbReference type="Gene3D" id="3.40.50.2000">
    <property type="entry name" value="Glycogen Phosphorylase B"/>
    <property type="match status" value="1"/>
</dbReference>
<keyword evidence="2" id="KW-1185">Reference proteome</keyword>
<reference evidence="1 2" key="1">
    <citation type="submission" date="2020-08" db="EMBL/GenBank/DDBJ databases">
        <authorList>
            <person name="Sun Q."/>
            <person name="Inoue M."/>
        </authorList>
    </citation>
    <scope>NUCLEOTIDE SEQUENCE [LARGE SCALE GENOMIC DNA]</scope>
    <source>
        <strain evidence="1 2">CCM 8938</strain>
    </source>
</reference>
<proteinExistence type="predicted"/>
<comment type="caution">
    <text evidence="1">The sequence shown here is derived from an EMBL/GenBank/DDBJ whole genome shotgun (WGS) entry which is preliminary data.</text>
</comment>
<dbReference type="SUPFAM" id="SSF53756">
    <property type="entry name" value="UDP-Glycosyltransferase/glycogen phosphorylase"/>
    <property type="match status" value="1"/>
</dbReference>
<dbReference type="Pfam" id="PF13692">
    <property type="entry name" value="Glyco_trans_1_4"/>
    <property type="match status" value="1"/>
</dbReference>
<dbReference type="PANTHER" id="PTHR12526">
    <property type="entry name" value="GLYCOSYLTRANSFERASE"/>
    <property type="match status" value="1"/>
</dbReference>
<protein>
    <submittedName>
        <fullName evidence="1">Glycosyltransferase</fullName>
    </submittedName>
</protein>
<dbReference type="CDD" id="cd03801">
    <property type="entry name" value="GT4_PimA-like"/>
    <property type="match status" value="1"/>
</dbReference>
<dbReference type="RefSeq" id="WP_187071492.1">
    <property type="nucleotide sequence ID" value="NZ_JACRYL010000009.1"/>
</dbReference>
<evidence type="ECO:0000313" key="1">
    <source>
        <dbReference type="EMBL" id="MBC6111027.1"/>
    </source>
</evidence>
<gene>
    <name evidence="1" type="ORF">H7U22_11405</name>
</gene>
<sequence>MWNKVRSWFSSGDSNSIINYDFLDQSKKTILIIDDDIPQHDKSSGSKRLFELIKIFKKMAFNVIFLPNNGRPDEPYYTQLKNLDVEVLLFNPGRKSMLRKLNKLLSAIDYAWISRPMLNRAFQPIVSKNKKVKIIFDTVDLHYIRMLRQAESEQNEKLKRKALKFKKLELQLAKNAKATVTVTDTEKKLLEKELIQNVFVVPNIHELSIPNHEIPFSERNGLVFIGGYKHEPNIDAVKWLINDIMPQVWNALGKIPVYLLGSYPNEEVLKLANIDVIVPGYIEDVSKYFLNAKIFIAPLRYGAGMKGKIGQSLEFGLPIVSTTIGAEGMNLIHEKNVLIADQSKDFANQIITIYQDEQLWTKIKKNAFQSIVNYTPTAVEKQLENLFQNLDSK</sequence>
<organism evidence="1 2">
    <name type="scientific">Pedobacter fastidiosus</name>
    <dbReference type="NCBI Taxonomy" id="2765361"/>
    <lineage>
        <taxon>Bacteria</taxon>
        <taxon>Pseudomonadati</taxon>
        <taxon>Bacteroidota</taxon>
        <taxon>Sphingobacteriia</taxon>
        <taxon>Sphingobacteriales</taxon>
        <taxon>Sphingobacteriaceae</taxon>
        <taxon>Pedobacter</taxon>
    </lineage>
</organism>
<accession>A0ABR7KSG4</accession>
<dbReference type="Proteomes" id="UP000652755">
    <property type="component" value="Unassembled WGS sequence"/>
</dbReference>
<evidence type="ECO:0000313" key="2">
    <source>
        <dbReference type="Proteomes" id="UP000652755"/>
    </source>
</evidence>
<dbReference type="EMBL" id="JACRYL010000009">
    <property type="protein sequence ID" value="MBC6111027.1"/>
    <property type="molecule type" value="Genomic_DNA"/>
</dbReference>
<name>A0ABR7KSG4_9SPHI</name>